<gene>
    <name evidence="1" type="ORF">TNCT_692131</name>
</gene>
<sequence length="85" mass="9831">MELQNGNRTKERRSRFMLQIFLETVGRSSEYVCYVLNRTGQHQLKIKAPITVVFKEVINIDHLHVFGTECFVHVPQQKGGNGTKE</sequence>
<reference evidence="1" key="1">
    <citation type="submission" date="2020-07" db="EMBL/GenBank/DDBJ databases">
        <title>Multicomponent nature underlies the extraordinary mechanical properties of spider dragline silk.</title>
        <authorList>
            <person name="Kono N."/>
            <person name="Nakamura H."/>
            <person name="Mori M."/>
            <person name="Yoshida Y."/>
            <person name="Ohtoshi R."/>
            <person name="Malay A.D."/>
            <person name="Moran D.A.P."/>
            <person name="Tomita M."/>
            <person name="Numata K."/>
            <person name="Arakawa K."/>
        </authorList>
    </citation>
    <scope>NUCLEOTIDE SEQUENCE</scope>
</reference>
<dbReference type="Proteomes" id="UP000887116">
    <property type="component" value="Unassembled WGS sequence"/>
</dbReference>
<evidence type="ECO:0000313" key="1">
    <source>
        <dbReference type="EMBL" id="GFR09819.1"/>
    </source>
</evidence>
<protein>
    <submittedName>
        <fullName evidence="1">Uncharacterized protein</fullName>
    </submittedName>
</protein>
<dbReference type="EMBL" id="BMAO01036317">
    <property type="protein sequence ID" value="GFR09819.1"/>
    <property type="molecule type" value="Genomic_DNA"/>
</dbReference>
<evidence type="ECO:0000313" key="2">
    <source>
        <dbReference type="Proteomes" id="UP000887116"/>
    </source>
</evidence>
<dbReference type="OrthoDB" id="413361at2759"/>
<keyword evidence="2" id="KW-1185">Reference proteome</keyword>
<proteinExistence type="predicted"/>
<accession>A0A8X6LJP4</accession>
<comment type="caution">
    <text evidence="1">The sequence shown here is derived from an EMBL/GenBank/DDBJ whole genome shotgun (WGS) entry which is preliminary data.</text>
</comment>
<organism evidence="1 2">
    <name type="scientific">Trichonephila clavata</name>
    <name type="common">Joro spider</name>
    <name type="synonym">Nephila clavata</name>
    <dbReference type="NCBI Taxonomy" id="2740835"/>
    <lineage>
        <taxon>Eukaryota</taxon>
        <taxon>Metazoa</taxon>
        <taxon>Ecdysozoa</taxon>
        <taxon>Arthropoda</taxon>
        <taxon>Chelicerata</taxon>
        <taxon>Arachnida</taxon>
        <taxon>Araneae</taxon>
        <taxon>Araneomorphae</taxon>
        <taxon>Entelegynae</taxon>
        <taxon>Araneoidea</taxon>
        <taxon>Nephilidae</taxon>
        <taxon>Trichonephila</taxon>
    </lineage>
</organism>
<dbReference type="AlphaFoldDB" id="A0A8X6LJP4"/>
<name>A0A8X6LJP4_TRICU</name>